<evidence type="ECO:0000313" key="4">
    <source>
        <dbReference type="EMBL" id="PWY76924.1"/>
    </source>
</evidence>
<gene>
    <name evidence="4" type="ORF">BO83DRAFT_462917</name>
</gene>
<organism evidence="4 5">
    <name type="scientific">Aspergillus eucalypticola (strain CBS 122712 / IBT 29274)</name>
    <dbReference type="NCBI Taxonomy" id="1448314"/>
    <lineage>
        <taxon>Eukaryota</taxon>
        <taxon>Fungi</taxon>
        <taxon>Dikarya</taxon>
        <taxon>Ascomycota</taxon>
        <taxon>Pezizomycotina</taxon>
        <taxon>Eurotiomycetes</taxon>
        <taxon>Eurotiomycetidae</taxon>
        <taxon>Eurotiales</taxon>
        <taxon>Aspergillaceae</taxon>
        <taxon>Aspergillus</taxon>
        <taxon>Aspergillus subgen. Circumdati</taxon>
    </lineage>
</organism>
<feature type="domain" description="Ketoreductase" evidence="3">
    <location>
        <begin position="743"/>
        <end position="922"/>
    </location>
</feature>
<dbReference type="GO" id="GO:0006633">
    <property type="term" value="P:fatty acid biosynthetic process"/>
    <property type="evidence" value="ECO:0007669"/>
    <property type="project" value="TreeGrafter"/>
</dbReference>
<evidence type="ECO:0000259" key="3">
    <source>
        <dbReference type="SMART" id="SM00822"/>
    </source>
</evidence>
<keyword evidence="1" id="KW-0596">Phosphopantetheine</keyword>
<name>A0A317VRA8_ASPEC</name>
<dbReference type="GO" id="GO:0044550">
    <property type="term" value="P:secondary metabolite biosynthetic process"/>
    <property type="evidence" value="ECO:0007669"/>
    <property type="project" value="TreeGrafter"/>
</dbReference>
<keyword evidence="5" id="KW-1185">Reference proteome</keyword>
<dbReference type="PANTHER" id="PTHR43775:SF37">
    <property type="entry name" value="SI:DKEY-61P9.11"/>
    <property type="match status" value="1"/>
</dbReference>
<dbReference type="OrthoDB" id="4511041at2759"/>
<reference evidence="4" key="1">
    <citation type="submission" date="2016-12" db="EMBL/GenBank/DDBJ databases">
        <title>The genomes of Aspergillus section Nigri reveals drivers in fungal speciation.</title>
        <authorList>
            <consortium name="DOE Joint Genome Institute"/>
            <person name="Vesth T.C."/>
            <person name="Nybo J."/>
            <person name="Theobald S."/>
            <person name="Brandl J."/>
            <person name="Frisvad J.C."/>
            <person name="Nielsen K.F."/>
            <person name="Lyhne E.K."/>
            <person name="Kogle M.E."/>
            <person name="Kuo A."/>
            <person name="Riley R."/>
            <person name="Clum A."/>
            <person name="Nolan M."/>
            <person name="Lipzen A."/>
            <person name="Salamov A."/>
            <person name="Henrissat B."/>
            <person name="Wiebenga A."/>
            <person name="De vries R.P."/>
            <person name="Grigoriev I.V."/>
            <person name="Mortensen U.H."/>
            <person name="Andersen M.R."/>
            <person name="Baker S.E."/>
        </authorList>
    </citation>
    <scope>NUCLEOTIDE SEQUENCE</scope>
    <source>
        <strain evidence="4">CBS 122712</strain>
    </source>
</reference>
<accession>A0A317VRA8</accession>
<dbReference type="GO" id="GO:0016874">
    <property type="term" value="F:ligase activity"/>
    <property type="evidence" value="ECO:0007669"/>
    <property type="project" value="UniProtKB-KW"/>
</dbReference>
<dbReference type="SMART" id="SM00822">
    <property type="entry name" value="PKS_KR"/>
    <property type="match status" value="1"/>
</dbReference>
<dbReference type="InterPro" id="IPR049551">
    <property type="entry name" value="PKS_DH_C"/>
</dbReference>
<evidence type="ECO:0000313" key="5">
    <source>
        <dbReference type="Proteomes" id="UP000246171"/>
    </source>
</evidence>
<evidence type="ECO:0000256" key="1">
    <source>
        <dbReference type="ARBA" id="ARBA00022450"/>
    </source>
</evidence>
<dbReference type="InterPro" id="IPR042104">
    <property type="entry name" value="PKS_dehydratase_sf"/>
</dbReference>
<dbReference type="Gene3D" id="3.10.129.110">
    <property type="entry name" value="Polyketide synthase dehydratase"/>
    <property type="match status" value="1"/>
</dbReference>
<dbReference type="Proteomes" id="UP000246171">
    <property type="component" value="Unassembled WGS sequence"/>
</dbReference>
<dbReference type="SUPFAM" id="SSF51735">
    <property type="entry name" value="NAD(P)-binding Rossmann-fold domains"/>
    <property type="match status" value="1"/>
</dbReference>
<dbReference type="InterPro" id="IPR057326">
    <property type="entry name" value="KR_dom"/>
</dbReference>
<protein>
    <submittedName>
        <fullName evidence="4">KR-domain-containing protein</fullName>
    </submittedName>
</protein>
<dbReference type="GeneID" id="37059267"/>
<dbReference type="InterPro" id="IPR036291">
    <property type="entry name" value="NAD(P)-bd_dom_sf"/>
</dbReference>
<dbReference type="GO" id="GO:0004312">
    <property type="term" value="F:fatty acid synthase activity"/>
    <property type="evidence" value="ECO:0007669"/>
    <property type="project" value="TreeGrafter"/>
</dbReference>
<dbReference type="Pfam" id="PF08659">
    <property type="entry name" value="KR"/>
    <property type="match status" value="1"/>
</dbReference>
<dbReference type="PANTHER" id="PTHR43775">
    <property type="entry name" value="FATTY ACID SYNTHASE"/>
    <property type="match status" value="1"/>
</dbReference>
<dbReference type="AlphaFoldDB" id="A0A317VRA8"/>
<dbReference type="RefSeq" id="XP_025389914.1">
    <property type="nucleotide sequence ID" value="XM_025537305.1"/>
</dbReference>
<proteinExistence type="predicted"/>
<keyword evidence="2" id="KW-0597">Phosphoprotein</keyword>
<evidence type="ECO:0000256" key="2">
    <source>
        <dbReference type="ARBA" id="ARBA00022553"/>
    </source>
</evidence>
<dbReference type="InterPro" id="IPR013968">
    <property type="entry name" value="PKS_KR"/>
</dbReference>
<dbReference type="EMBL" id="MSFU01000008">
    <property type="protein sequence ID" value="PWY76924.1"/>
    <property type="molecule type" value="Genomic_DNA"/>
</dbReference>
<dbReference type="VEuPathDB" id="FungiDB:BO83DRAFT_462917"/>
<dbReference type="Gene3D" id="3.40.50.720">
    <property type="entry name" value="NAD(P)-binding Rossmann-like Domain"/>
    <property type="match status" value="2"/>
</dbReference>
<comment type="caution">
    <text evidence="4">The sequence shown here is derived from an EMBL/GenBank/DDBJ whole genome shotgun (WGS) entry which is preliminary data.</text>
</comment>
<dbReference type="Pfam" id="PF14765">
    <property type="entry name" value="PS-DH"/>
    <property type="match status" value="1"/>
</dbReference>
<sequence length="1109" mass="120937">MSLRYCINVPTPTGGQVESNGRDYAAASTIGLNQKSGTIDGESRYVMHPGTIDACFQLAIISFEQGRYNVMPYSTIPMRVEEMTIAYPEETEGNAFAWTEECQRPFFRSHIQLVNSNGIPLLECTGTWFKKHEMSWSARSTAVAPYQKYMQYRWQPDIDYAAKTQGQSFYKSLEEAAHELVGLINHKRPMQRAFVALSPKISQLSSSLQGAHELIIFKGQLNTAIFQELQSILAPTGRMLIMQDGNTSVTSSCLDCPSIISRPALELCVSQTSLLLSQELEDGGDRQPEPTAITLVVLEVAVDVVNLHQTKHALHQNTVILDIDGRTAEGGLSLGFLRVVRSEHPGAKILSLDVDWEESPHSIAQAMLTVQGAAAPRSSGQETEFWLHKGILHTSRLVPWTCPSTSPKDSQTVKLPLETPLQSDFVKSEFIFRANEEFSMDSKEDEICLQVEMTEYQGWATDQRTKQPVVVVGHTISNYCESTLRQVVTLSAQSGYQTIVKAKKGACFEYEGLDPALLCAALPTVCKVLLCMSWLGRAQKNDRILFLQMPLLFAKMAISFSKGLNAQITVVVRTQEESEELYEASPSGIPIVVVEDMHASHMSPVLEATSGTFSLVICNRFSAAGQEAWKHISAAGRFVLCYEELEGKLDTGPFTKGASFLPMGYENLGTRQEMAAEILQDGSEFFEEEQGHLDVPCASSNGNQTNASPGSAGEVHAAVRFNYGETSVKILPPLQRAKFFSDAAYLLIGGLGGLGSSLVRWMVKRGCRHFIFVSRSGATQPKAAQTVELAEKAGASVQVFQADGGNESDMRAIVARVMKERPIRGVVHAAMVLQDGLLQGMTAAEYQAAVTPKLRIAHVLHSVLINAPLDFFVMTSSISATIGTPGQTNYSAGNSFLDAFAVYRQSLGLPACSIALPMVLDVGVVAENQAVEGSLQRLGFYGIDEVEMLEGLEVAMSPNSPSHLVLGLDPSLLHRSAGTNRLFWHGDARLRGVQRDLDLLQGSLSASKPDGEVIGDGEELNYETLMARVGGRIIQKCASMLGREIDEINFSKGTVASYGLDSMIGSELQQWLFGEFGLALSFHAFTAPEMTFEGLTRQAVEALGVGGAK</sequence>
<dbReference type="InterPro" id="IPR050091">
    <property type="entry name" value="PKS_NRPS_Biosynth_Enz"/>
</dbReference>